<dbReference type="PANTHER" id="PTHR43586">
    <property type="entry name" value="CYSTEINE DESULFURASE"/>
    <property type="match status" value="1"/>
</dbReference>
<reference evidence="3 4" key="1">
    <citation type="submission" date="2016-08" db="EMBL/GenBank/DDBJ databases">
        <title>Whole genome shotgun sequence of Pichia membranifaciens KS47-1.</title>
        <authorList>
            <person name="Konishi M."/>
            <person name="Ishida M."/>
            <person name="Arakawa T."/>
            <person name="Kato Y."/>
            <person name="Horiuchi J."/>
        </authorList>
    </citation>
    <scope>NUCLEOTIDE SEQUENCE [LARGE SCALE GENOMIC DNA]</scope>
    <source>
        <strain evidence="3 4">KS47-1</strain>
    </source>
</reference>
<dbReference type="InterPro" id="IPR015421">
    <property type="entry name" value="PyrdxlP-dep_Trfase_major"/>
</dbReference>
<dbReference type="EMBL" id="BDGI01000028">
    <property type="protein sequence ID" value="GAV27285.1"/>
    <property type="molecule type" value="Genomic_DNA"/>
</dbReference>
<dbReference type="Gene3D" id="3.90.1150.10">
    <property type="entry name" value="Aspartate Aminotransferase, domain 1"/>
    <property type="match status" value="1"/>
</dbReference>
<dbReference type="PANTHER" id="PTHR43586:SF8">
    <property type="entry name" value="CYSTEINE DESULFURASE 1, CHLOROPLASTIC"/>
    <property type="match status" value="1"/>
</dbReference>
<keyword evidence="4" id="KW-1185">Reference proteome</keyword>
<dbReference type="SUPFAM" id="SSF53383">
    <property type="entry name" value="PLP-dependent transferases"/>
    <property type="match status" value="1"/>
</dbReference>
<dbReference type="InterPro" id="IPR015424">
    <property type="entry name" value="PyrdxlP-dep_Trfase"/>
</dbReference>
<protein>
    <recommendedName>
        <fullName evidence="2">Aminotransferase class V domain-containing protein</fullName>
    </recommendedName>
</protein>
<sequence>MKYSIADVRLQFPLLADETVIFLNASFQQPMNLIVSSAIERYVKESLYEPSPKSKWNAECENVRSKIAKFINAQPEDIVFTRDATESCNLFQRSLKFKPGDNVVLLRNDHPSQTAGWLGLIPEGLEVRYVERGESGPLPYTADTFTDIVDENTIAIGLSSIMFDSGLRNDVKSICDTYRPRGVHVLVDATQEIGFAKIDVRDLGASALVFSVQKGLSCPTGLGLLYVDPEVLPQLRPTPPIMSAGSLSNIKGGSIVPGPYICFQSARRFEHVNKALLQCLALGKYLDFLDAVGITNVQTHLEGLSSYLISELTAIGVETVGPDDQKYRSPHSNVLKLHSPEWLPFFVYNHVYVSQYSCGVRVSFGVYNTKSDVDKFVAVIRKGLQIGLL</sequence>
<dbReference type="InterPro" id="IPR000192">
    <property type="entry name" value="Aminotrans_V_dom"/>
</dbReference>
<gene>
    <name evidence="3" type="ORF">PMKS-000749</name>
</gene>
<accession>A0A1Q2YCN4</accession>
<evidence type="ECO:0000313" key="3">
    <source>
        <dbReference type="EMBL" id="GAV27285.1"/>
    </source>
</evidence>
<keyword evidence="1" id="KW-0663">Pyridoxal phosphate</keyword>
<organism evidence="3 4">
    <name type="scientific">Pichia membranifaciens</name>
    <dbReference type="NCBI Taxonomy" id="4926"/>
    <lineage>
        <taxon>Eukaryota</taxon>
        <taxon>Fungi</taxon>
        <taxon>Dikarya</taxon>
        <taxon>Ascomycota</taxon>
        <taxon>Saccharomycotina</taxon>
        <taxon>Pichiomycetes</taxon>
        <taxon>Pichiales</taxon>
        <taxon>Pichiaceae</taxon>
        <taxon>Pichia</taxon>
    </lineage>
</organism>
<proteinExistence type="predicted"/>
<evidence type="ECO:0000256" key="1">
    <source>
        <dbReference type="ARBA" id="ARBA00022898"/>
    </source>
</evidence>
<dbReference type="Gene3D" id="3.40.640.10">
    <property type="entry name" value="Type I PLP-dependent aspartate aminotransferase-like (Major domain)"/>
    <property type="match status" value="1"/>
</dbReference>
<dbReference type="OrthoDB" id="5978656at2759"/>
<dbReference type="Proteomes" id="UP000186136">
    <property type="component" value="Unassembled WGS sequence"/>
</dbReference>
<feature type="domain" description="Aminotransferase class V" evidence="2">
    <location>
        <begin position="54"/>
        <end position="376"/>
    </location>
</feature>
<evidence type="ECO:0000313" key="4">
    <source>
        <dbReference type="Proteomes" id="UP000186136"/>
    </source>
</evidence>
<comment type="caution">
    <text evidence="3">The sequence shown here is derived from an EMBL/GenBank/DDBJ whole genome shotgun (WGS) entry which is preliminary data.</text>
</comment>
<evidence type="ECO:0000259" key="2">
    <source>
        <dbReference type="Pfam" id="PF00266"/>
    </source>
</evidence>
<name>A0A1Q2YCN4_9ASCO</name>
<dbReference type="InterPro" id="IPR015422">
    <property type="entry name" value="PyrdxlP-dep_Trfase_small"/>
</dbReference>
<dbReference type="Pfam" id="PF00266">
    <property type="entry name" value="Aminotran_5"/>
    <property type="match status" value="1"/>
</dbReference>
<dbReference type="AlphaFoldDB" id="A0A1Q2YCN4"/>